<dbReference type="Proteomes" id="UP000789570">
    <property type="component" value="Unassembled WGS sequence"/>
</dbReference>
<protein>
    <submittedName>
        <fullName evidence="1">4370_t:CDS:1</fullName>
    </submittedName>
</protein>
<feature type="non-terminal residue" evidence="1">
    <location>
        <position position="72"/>
    </location>
</feature>
<keyword evidence="2" id="KW-1185">Reference proteome</keyword>
<gene>
    <name evidence="1" type="ORF">FCALED_LOCUS16489</name>
</gene>
<reference evidence="1" key="1">
    <citation type="submission" date="2021-06" db="EMBL/GenBank/DDBJ databases">
        <authorList>
            <person name="Kallberg Y."/>
            <person name="Tangrot J."/>
            <person name="Rosling A."/>
        </authorList>
    </citation>
    <scope>NUCLEOTIDE SEQUENCE</scope>
    <source>
        <strain evidence="1">UK204</strain>
    </source>
</reference>
<sequence length="72" mass="8221">MACLTDEGHKDKYDNDYLIGSNSKTVSIMLSRLLGEYPSSHYLKERALTAQISTITFQMNSTSEKELLKKFE</sequence>
<organism evidence="1 2">
    <name type="scientific">Funneliformis caledonium</name>
    <dbReference type="NCBI Taxonomy" id="1117310"/>
    <lineage>
        <taxon>Eukaryota</taxon>
        <taxon>Fungi</taxon>
        <taxon>Fungi incertae sedis</taxon>
        <taxon>Mucoromycota</taxon>
        <taxon>Glomeromycotina</taxon>
        <taxon>Glomeromycetes</taxon>
        <taxon>Glomerales</taxon>
        <taxon>Glomeraceae</taxon>
        <taxon>Funneliformis</taxon>
    </lineage>
</organism>
<proteinExistence type="predicted"/>
<dbReference type="EMBL" id="CAJVPQ010019494">
    <property type="protein sequence ID" value="CAG8754092.1"/>
    <property type="molecule type" value="Genomic_DNA"/>
</dbReference>
<evidence type="ECO:0000313" key="2">
    <source>
        <dbReference type="Proteomes" id="UP000789570"/>
    </source>
</evidence>
<comment type="caution">
    <text evidence="1">The sequence shown here is derived from an EMBL/GenBank/DDBJ whole genome shotgun (WGS) entry which is preliminary data.</text>
</comment>
<name>A0A9N9NQD7_9GLOM</name>
<evidence type="ECO:0000313" key="1">
    <source>
        <dbReference type="EMBL" id="CAG8754092.1"/>
    </source>
</evidence>
<accession>A0A9N9NQD7</accession>
<dbReference type="AlphaFoldDB" id="A0A9N9NQD7"/>